<accession>A0A3R1APC8</accession>
<name>A0A3R1APC8_SALET</name>
<evidence type="ECO:0000256" key="1">
    <source>
        <dbReference type="SAM" id="MobiDB-lite"/>
    </source>
</evidence>
<evidence type="ECO:0008006" key="3">
    <source>
        <dbReference type="Google" id="ProtNLM"/>
    </source>
</evidence>
<proteinExistence type="predicted"/>
<evidence type="ECO:0000313" key="2">
    <source>
        <dbReference type="EMBL" id="MML52935.1"/>
    </source>
</evidence>
<gene>
    <name evidence="2" type="ORF">D7N80_06385</name>
</gene>
<organism evidence="2">
    <name type="scientific">Salmonella enterica I</name>
    <dbReference type="NCBI Taxonomy" id="59201"/>
    <lineage>
        <taxon>Bacteria</taxon>
        <taxon>Pseudomonadati</taxon>
        <taxon>Pseudomonadota</taxon>
        <taxon>Gammaproteobacteria</taxon>
        <taxon>Enterobacterales</taxon>
        <taxon>Enterobacteriaceae</taxon>
        <taxon>Salmonella</taxon>
    </lineage>
</organism>
<protein>
    <recommendedName>
        <fullName evidence="3">DUF1627 domain-containing protein</fullName>
    </recommendedName>
</protein>
<dbReference type="AlphaFoldDB" id="A0A3R1APC8"/>
<comment type="caution">
    <text evidence="2">The sequence shown here is derived from an EMBL/GenBank/DDBJ whole genome shotgun (WGS) entry which is preliminary data.</text>
</comment>
<sequence>MANETVLDVLKKVKSAKLGDIARHLRIETRDALNMLRECGDRGECVFHDGMWHLPESAGGPVLEMVPTPTPAPEPEPSAKQEHQTRKQAQTLALAANTPASGRGRDESSMSEEIIKALKQNGAMKTAAIASVVNRDPQGMAAVMTQMERRGLVAKSKKGEGCLWSLPPEQGSDPISLSKGRTNNSKNGASASANANGEKASSRDGGSAGSVAGAGVGELSLLALLSIIGKERRLTQRRMANLNKIHEALNTLSRHQGLVQQLSEAAHAAK</sequence>
<dbReference type="EMBL" id="RVVJ01000005">
    <property type="protein sequence ID" value="MML52935.1"/>
    <property type="molecule type" value="Genomic_DNA"/>
</dbReference>
<reference evidence="2" key="1">
    <citation type="submission" date="2018-09" db="EMBL/GenBank/DDBJ databases">
        <authorList>
            <person name="Ashton P.M."/>
            <person name="Dallman T."/>
            <person name="Nair S."/>
            <person name="De Pinna E."/>
            <person name="Peters T."/>
            <person name="Grant K."/>
        </authorList>
    </citation>
    <scope>NUCLEOTIDE SEQUENCE [LARGE SCALE GENOMIC DNA]</scope>
    <source>
        <strain evidence="2">598938</strain>
    </source>
</reference>
<dbReference type="Proteomes" id="UP000885348">
    <property type="component" value="Unassembled WGS sequence"/>
</dbReference>
<feature type="region of interest" description="Disordered" evidence="1">
    <location>
        <begin position="66"/>
        <end position="110"/>
    </location>
</feature>
<feature type="region of interest" description="Disordered" evidence="1">
    <location>
        <begin position="161"/>
        <end position="209"/>
    </location>
</feature>
<feature type="compositionally biased region" description="Polar residues" evidence="1">
    <location>
        <begin position="173"/>
        <end position="182"/>
    </location>
</feature>
<feature type="compositionally biased region" description="Low complexity" evidence="1">
    <location>
        <begin position="183"/>
        <end position="205"/>
    </location>
</feature>